<organism evidence="1 2">
    <name type="scientific">Neurospora intermedia</name>
    <dbReference type="NCBI Taxonomy" id="5142"/>
    <lineage>
        <taxon>Eukaryota</taxon>
        <taxon>Fungi</taxon>
        <taxon>Dikarya</taxon>
        <taxon>Ascomycota</taxon>
        <taxon>Pezizomycotina</taxon>
        <taxon>Sordariomycetes</taxon>
        <taxon>Sordariomycetidae</taxon>
        <taxon>Sordariales</taxon>
        <taxon>Sordariaceae</taxon>
        <taxon>Neurospora</taxon>
    </lineage>
</organism>
<keyword evidence="2" id="KW-1185">Reference proteome</keyword>
<protein>
    <submittedName>
        <fullName evidence="1">Uncharacterized protein</fullName>
    </submittedName>
</protein>
<sequence>MAAVVRASISQLYVMKDIPQPTSELDTITFSKPSTCVHLLSFCGGYLTSISSADLHVRSFSRVQG</sequence>
<dbReference type="Proteomes" id="UP001451303">
    <property type="component" value="Unassembled WGS sequence"/>
</dbReference>
<dbReference type="EMBL" id="JAVLET010000006">
    <property type="protein sequence ID" value="KAL0469166.1"/>
    <property type="molecule type" value="Genomic_DNA"/>
</dbReference>
<evidence type="ECO:0000313" key="1">
    <source>
        <dbReference type="EMBL" id="KAL0469166.1"/>
    </source>
</evidence>
<accession>A0ABR3D909</accession>
<comment type="caution">
    <text evidence="1">The sequence shown here is derived from an EMBL/GenBank/DDBJ whole genome shotgun (WGS) entry which is preliminary data.</text>
</comment>
<evidence type="ECO:0000313" key="2">
    <source>
        <dbReference type="Proteomes" id="UP001451303"/>
    </source>
</evidence>
<name>A0ABR3D909_NEUIN</name>
<gene>
    <name evidence="1" type="ORF">QR685DRAFT_573385</name>
</gene>
<proteinExistence type="predicted"/>
<reference evidence="1 2" key="1">
    <citation type="submission" date="2023-09" db="EMBL/GenBank/DDBJ databases">
        <title>Multi-omics analysis of a traditional fermented food reveals byproduct-associated fungal strains for waste-to-food upcycling.</title>
        <authorList>
            <consortium name="Lawrence Berkeley National Laboratory"/>
            <person name="Rekdal V.M."/>
            <person name="Villalobos-Escobedo J.M."/>
            <person name="Rodriguez-Valeron N."/>
            <person name="Garcia M.O."/>
            <person name="Vasquez D.P."/>
            <person name="Damayanti I."/>
            <person name="Sorensen P.M."/>
            <person name="Baidoo E.E."/>
            <person name="De Carvalho A.C."/>
            <person name="Riley R."/>
            <person name="Lipzen A."/>
            <person name="He G."/>
            <person name="Yan M."/>
            <person name="Haridas S."/>
            <person name="Daum C."/>
            <person name="Yoshinaga Y."/>
            <person name="Ng V."/>
            <person name="Grigoriev I.V."/>
            <person name="Munk R."/>
            <person name="Nuraida L."/>
            <person name="Wijaya C.H."/>
            <person name="Morales P.-C."/>
            <person name="Keasling J.D."/>
        </authorList>
    </citation>
    <scope>NUCLEOTIDE SEQUENCE [LARGE SCALE GENOMIC DNA]</scope>
    <source>
        <strain evidence="1 2">FGSC 2613</strain>
    </source>
</reference>